<dbReference type="AlphaFoldDB" id="A0AA39ZCF6"/>
<gene>
    <name evidence="2" type="ORF">QBC41DRAFT_393878</name>
</gene>
<proteinExistence type="predicted"/>
<dbReference type="EMBL" id="JAULSY010000057">
    <property type="protein sequence ID" value="KAK0668410.1"/>
    <property type="molecule type" value="Genomic_DNA"/>
</dbReference>
<feature type="region of interest" description="Disordered" evidence="1">
    <location>
        <begin position="285"/>
        <end position="312"/>
    </location>
</feature>
<sequence length="752" mass="82476">MSRDKDHSSHEPIDTCQRCAWMEAQTARERAEKMKLQKMIHNMLTEVEKRYTCECTSCVEYKQHERLNVKAREDAEKQWEHMPSVYVSQTLGSECKDCKKKEVALYMARKERLITDAQLSYLKRPSTGTIISGCKVRPVDPPAPTTPLDPEASVFHPFVHEFTEAIIKQVTKPKVPKSRRGILKGATISAEKKPYARSDRKPVARNLCADNETQIHDFVSRFPETDEVIKKNPAVFRPILKKWLVSAPTESKLPYLKELVELCMDRRLACFQEWAEENWEALGETRPAPVKAESEPSAGPEVAVPAPDPTPTPVMTTSPVTAGPVMTTAPPVMTTPPPIITTTPPVATMTSATLTPPATPTTPVTPTTFVTAATPVITTIPPVMITAPVMTTAPPVMTTTTPVMTTAPPVITITPATPPPPATPTTPARAATPAALSPFVIATPVPTVPFPTTTAPEVHPPFPTRRADPFVPTSYVAAKVPANIIPPPLHYRSTAKPASTLPAPPAPTPAPAPAPAPAPTSPAPPPPAPEPTMPHPPVITPSSKLPTPRPYPALQPTSLIGYLRFQAQRSFSLAAALHTFETNPHLMAPPQHVTFIYYTLHYLSLSLDSSRNMTRLLDVKFAPFDNRPPAGGKVDVVYNRLVALIKPYADWVVVAMTRAERAGSSSSSSSSAAFRYDHHDELMAREAWLICEVWDREVRAAEGELTGAVFDRLEPVPRVAKEEWVRFQDRLALFGQWLERGVGGRLLVPFPW</sequence>
<accession>A0AA39ZCF6</accession>
<evidence type="ECO:0000313" key="3">
    <source>
        <dbReference type="Proteomes" id="UP001174997"/>
    </source>
</evidence>
<organism evidence="2 3">
    <name type="scientific">Cercophora samala</name>
    <dbReference type="NCBI Taxonomy" id="330535"/>
    <lineage>
        <taxon>Eukaryota</taxon>
        <taxon>Fungi</taxon>
        <taxon>Dikarya</taxon>
        <taxon>Ascomycota</taxon>
        <taxon>Pezizomycotina</taxon>
        <taxon>Sordariomycetes</taxon>
        <taxon>Sordariomycetidae</taxon>
        <taxon>Sordariales</taxon>
        <taxon>Lasiosphaeriaceae</taxon>
        <taxon>Cercophora</taxon>
    </lineage>
</organism>
<dbReference type="Proteomes" id="UP001174997">
    <property type="component" value="Unassembled WGS sequence"/>
</dbReference>
<evidence type="ECO:0000256" key="1">
    <source>
        <dbReference type="SAM" id="MobiDB-lite"/>
    </source>
</evidence>
<protein>
    <submittedName>
        <fullName evidence="2">Uncharacterized protein</fullName>
    </submittedName>
</protein>
<reference evidence="2" key="1">
    <citation type="submission" date="2023-06" db="EMBL/GenBank/DDBJ databases">
        <title>Genome-scale phylogeny and comparative genomics of the fungal order Sordariales.</title>
        <authorList>
            <consortium name="Lawrence Berkeley National Laboratory"/>
            <person name="Hensen N."/>
            <person name="Bonometti L."/>
            <person name="Westerberg I."/>
            <person name="Brannstrom I.O."/>
            <person name="Guillou S."/>
            <person name="Cros-Aarteil S."/>
            <person name="Calhoun S."/>
            <person name="Haridas S."/>
            <person name="Kuo A."/>
            <person name="Mondo S."/>
            <person name="Pangilinan J."/>
            <person name="Riley R."/>
            <person name="Labutti K."/>
            <person name="Andreopoulos B."/>
            <person name="Lipzen A."/>
            <person name="Chen C."/>
            <person name="Yanf M."/>
            <person name="Daum C."/>
            <person name="Ng V."/>
            <person name="Clum A."/>
            <person name="Steindorff A."/>
            <person name="Ohm R."/>
            <person name="Martin F."/>
            <person name="Silar P."/>
            <person name="Natvig D."/>
            <person name="Lalanne C."/>
            <person name="Gautier V."/>
            <person name="Ament-Velasquez S.L."/>
            <person name="Kruys A."/>
            <person name="Hutchinson M.I."/>
            <person name="Powell A.J."/>
            <person name="Barry K."/>
            <person name="Miller A.N."/>
            <person name="Grigoriev I.V."/>
            <person name="Debuchy R."/>
            <person name="Gladieux P."/>
            <person name="Thoren M.H."/>
            <person name="Johannesson H."/>
        </authorList>
    </citation>
    <scope>NUCLEOTIDE SEQUENCE</scope>
    <source>
        <strain evidence="2">CBS 307.81</strain>
    </source>
</reference>
<feature type="compositionally biased region" description="Pro residues" evidence="1">
    <location>
        <begin position="502"/>
        <end position="539"/>
    </location>
</feature>
<name>A0AA39ZCF6_9PEZI</name>
<comment type="caution">
    <text evidence="2">The sequence shown here is derived from an EMBL/GenBank/DDBJ whole genome shotgun (WGS) entry which is preliminary data.</text>
</comment>
<evidence type="ECO:0000313" key="2">
    <source>
        <dbReference type="EMBL" id="KAK0668410.1"/>
    </source>
</evidence>
<keyword evidence="3" id="KW-1185">Reference proteome</keyword>
<feature type="region of interest" description="Disordered" evidence="1">
    <location>
        <begin position="491"/>
        <end position="550"/>
    </location>
</feature>